<dbReference type="Ensembl" id="ENSBJAT00000006126.1">
    <property type="protein sequence ID" value="ENSBJAP00000005952.1"/>
    <property type="gene ID" value="ENSBJAG00000004267.1"/>
</dbReference>
<name>A0A8C0ARC0_9AVES</name>
<evidence type="ECO:0000256" key="1">
    <source>
        <dbReference type="ARBA" id="ARBA00008335"/>
    </source>
</evidence>
<accession>A0A8C0ARC0</accession>
<keyword evidence="5" id="KW-1185">Reference proteome</keyword>
<feature type="signal peptide" evidence="3">
    <location>
        <begin position="1"/>
        <end position="16"/>
    </location>
</feature>
<keyword evidence="2" id="KW-1133">Transmembrane helix</keyword>
<dbReference type="PANTHER" id="PTHR11328:SF31">
    <property type="entry name" value="SODIUM-DEPENDENT LYSOPHOSPHATIDYLCHOLINE SYMPORTER 1 ISOFORM X1-RELATED"/>
    <property type="match status" value="1"/>
</dbReference>
<dbReference type="PANTHER" id="PTHR11328">
    <property type="entry name" value="MAJOR FACILITATOR SUPERFAMILY DOMAIN-CONTAINING PROTEIN"/>
    <property type="match status" value="1"/>
</dbReference>
<reference evidence="4" key="2">
    <citation type="submission" date="2025-09" db="UniProtKB">
        <authorList>
            <consortium name="Ensembl"/>
        </authorList>
    </citation>
    <scope>IDENTIFICATION</scope>
</reference>
<feature type="chain" id="PRO_5034859417" evidence="3">
    <location>
        <begin position="17"/>
        <end position="167"/>
    </location>
</feature>
<keyword evidence="3" id="KW-0732">Signal</keyword>
<dbReference type="InterPro" id="IPR039672">
    <property type="entry name" value="MFS_2"/>
</dbReference>
<evidence type="ECO:0000256" key="3">
    <source>
        <dbReference type="SAM" id="SignalP"/>
    </source>
</evidence>
<feature type="transmembrane region" description="Helical" evidence="2">
    <location>
        <begin position="98"/>
        <end position="122"/>
    </location>
</feature>
<dbReference type="Proteomes" id="UP000694555">
    <property type="component" value="Unplaced"/>
</dbReference>
<organism evidence="4 5">
    <name type="scientific">Buteo japonicus</name>
    <dbReference type="NCBI Taxonomy" id="224669"/>
    <lineage>
        <taxon>Eukaryota</taxon>
        <taxon>Metazoa</taxon>
        <taxon>Chordata</taxon>
        <taxon>Craniata</taxon>
        <taxon>Vertebrata</taxon>
        <taxon>Euteleostomi</taxon>
        <taxon>Archelosauria</taxon>
        <taxon>Archosauria</taxon>
        <taxon>Dinosauria</taxon>
        <taxon>Saurischia</taxon>
        <taxon>Theropoda</taxon>
        <taxon>Coelurosauria</taxon>
        <taxon>Aves</taxon>
        <taxon>Neognathae</taxon>
        <taxon>Neoaves</taxon>
        <taxon>Telluraves</taxon>
        <taxon>Accipitrimorphae</taxon>
        <taxon>Accipitriformes</taxon>
        <taxon>Accipitridae</taxon>
        <taxon>Accipitrinae</taxon>
        <taxon>Buteo</taxon>
    </lineage>
</organism>
<dbReference type="GO" id="GO:0008643">
    <property type="term" value="P:carbohydrate transport"/>
    <property type="evidence" value="ECO:0007669"/>
    <property type="project" value="InterPro"/>
</dbReference>
<dbReference type="Pfam" id="PF13347">
    <property type="entry name" value="MFS_2"/>
    <property type="match status" value="1"/>
</dbReference>
<evidence type="ECO:0000313" key="5">
    <source>
        <dbReference type="Proteomes" id="UP000694555"/>
    </source>
</evidence>
<dbReference type="GO" id="GO:0015293">
    <property type="term" value="F:symporter activity"/>
    <property type="evidence" value="ECO:0007669"/>
    <property type="project" value="InterPro"/>
</dbReference>
<proteinExistence type="inferred from homology"/>
<reference evidence="4" key="1">
    <citation type="submission" date="2025-08" db="UniProtKB">
        <authorList>
            <consortium name="Ensembl"/>
        </authorList>
    </citation>
    <scope>IDENTIFICATION</scope>
</reference>
<evidence type="ECO:0000313" key="4">
    <source>
        <dbReference type="Ensembl" id="ENSBJAP00000005952.1"/>
    </source>
</evidence>
<evidence type="ECO:0000256" key="2">
    <source>
        <dbReference type="SAM" id="Phobius"/>
    </source>
</evidence>
<dbReference type="AlphaFoldDB" id="A0A8C0ARC0"/>
<comment type="similarity">
    <text evidence="1">Belongs to the major facilitator superfamily.</text>
</comment>
<keyword evidence="2" id="KW-0812">Transmembrane</keyword>
<protein>
    <submittedName>
        <fullName evidence="4">Uncharacterized protein</fullName>
    </submittedName>
</protein>
<keyword evidence="2" id="KW-0472">Membrane</keyword>
<sequence length="167" mass="18350">MLLVFLFLSPLHSAGAGVGVTDVYVGLSVARSMLPDTVDDFMLRNPSCLNLEALFYSFYVFFNKFAGGLAVGISTLSLHFAGYHAGDCTHNHSVILALQLLMAPIPISLLLIAIIIFLLHPIDEERRKQMRMEMEAAREGSGSLSCLLPGWEVTAEVSNECQELSRF</sequence>
<dbReference type="GO" id="GO:0005886">
    <property type="term" value="C:plasma membrane"/>
    <property type="evidence" value="ECO:0007669"/>
    <property type="project" value="TreeGrafter"/>
</dbReference>